<keyword evidence="4" id="KW-0645">Protease</keyword>
<dbReference type="EMBL" id="FOKC01000011">
    <property type="protein sequence ID" value="SFB41926.1"/>
    <property type="molecule type" value="Genomic_DNA"/>
</dbReference>
<evidence type="ECO:0000313" key="6">
    <source>
        <dbReference type="Proteomes" id="UP000233565"/>
    </source>
</evidence>
<reference evidence="4" key="1">
    <citation type="submission" date="2016-10" db="EMBL/GenBank/DDBJ databases">
        <authorList>
            <person name="de Groot N.N."/>
        </authorList>
    </citation>
    <scope>NUCLEOTIDE SEQUENCE [LARGE SCALE GENOMIC DNA]</scope>
    <source>
        <strain evidence="4">CGMCC 1.10697</strain>
    </source>
</reference>
<feature type="transmembrane region" description="Helical" evidence="1">
    <location>
        <begin position="61"/>
        <end position="83"/>
    </location>
</feature>
<accession>A0A1I1AWZ9</accession>
<evidence type="ECO:0000256" key="1">
    <source>
        <dbReference type="SAM" id="Phobius"/>
    </source>
</evidence>
<evidence type="ECO:0000313" key="3">
    <source>
        <dbReference type="EMBL" id="PKH40909.1"/>
    </source>
</evidence>
<dbReference type="Proteomes" id="UP000233565">
    <property type="component" value="Unassembled WGS sequence"/>
</dbReference>
<keyword evidence="1" id="KW-0472">Membrane</keyword>
<keyword evidence="3" id="KW-0378">Hydrolase</keyword>
<reference evidence="3 6" key="2">
    <citation type="submission" date="2017-12" db="EMBL/GenBank/DDBJ databases">
        <title>Pharmacopeia of the Arctic Ocean.</title>
        <authorList>
            <person name="Collins E."/>
            <person name="Ducluzeau A.-L."/>
        </authorList>
    </citation>
    <scope>NUCLEOTIDE SEQUENCE [LARGE SCALE GENOMIC DNA]</scope>
    <source>
        <strain evidence="3 6">DSM 23325</strain>
    </source>
</reference>
<evidence type="ECO:0000313" key="5">
    <source>
        <dbReference type="Proteomes" id="UP000199113"/>
    </source>
</evidence>
<dbReference type="Pfam" id="PF02517">
    <property type="entry name" value="Rce1-like"/>
    <property type="match status" value="1"/>
</dbReference>
<dbReference type="RefSeq" id="WP_091200835.1">
    <property type="nucleotide sequence ID" value="NZ_FOKC01000011.1"/>
</dbReference>
<gene>
    <name evidence="3" type="ORF">CXG46_10610</name>
    <name evidence="4" type="ORF">SAMN05192575_11130</name>
</gene>
<feature type="transmembrane region" description="Helical" evidence="1">
    <location>
        <begin position="32"/>
        <end position="55"/>
    </location>
</feature>
<keyword evidence="3" id="KW-0482">Metalloprotease</keyword>
<keyword evidence="6" id="KW-1185">Reference proteome</keyword>
<dbReference type="AlphaFoldDB" id="A0A1I1AWZ9"/>
<protein>
    <submittedName>
        <fullName evidence="3">CPBP family intramembrane metalloprotease</fullName>
    </submittedName>
    <submittedName>
        <fullName evidence="4">Membrane protease YdiL, CAAX protease family</fullName>
    </submittedName>
</protein>
<keyword evidence="1" id="KW-1133">Transmembrane helix</keyword>
<organism evidence="4 5">
    <name type="scientific">Nocardioides alpinus</name>
    <dbReference type="NCBI Taxonomy" id="748909"/>
    <lineage>
        <taxon>Bacteria</taxon>
        <taxon>Bacillati</taxon>
        <taxon>Actinomycetota</taxon>
        <taxon>Actinomycetes</taxon>
        <taxon>Propionibacteriales</taxon>
        <taxon>Nocardioidaceae</taxon>
        <taxon>Nocardioides</taxon>
    </lineage>
</organism>
<dbReference type="InterPro" id="IPR042150">
    <property type="entry name" value="MmRce1-like"/>
</dbReference>
<dbReference type="GO" id="GO:0006508">
    <property type="term" value="P:proteolysis"/>
    <property type="evidence" value="ECO:0007669"/>
    <property type="project" value="UniProtKB-KW"/>
</dbReference>
<feature type="transmembrane region" description="Helical" evidence="1">
    <location>
        <begin position="266"/>
        <end position="284"/>
    </location>
</feature>
<feature type="transmembrane region" description="Helical" evidence="1">
    <location>
        <begin position="210"/>
        <end position="234"/>
    </location>
</feature>
<dbReference type="STRING" id="748909.SAMN05192575_11130"/>
<name>A0A1I1AWZ9_9ACTN</name>
<sequence>MDSIARGLVVDGGPSAAGRLCQAVRHRPAPAFVLLTFAFSWGAWLPQLAAVQGWLPMRPWAGFHLVGGLGPAVAAVVVTHCLHGSVGLRELGRRLVAWRGRRRAWTFALLVPPTLLVVAAPLSAWASGEGLASLDWSAFGSSAEFSSLPVAVWWCANLVFYGMGEELGWRGFLQPSLEETRSVVSAAGLVSLPWALWHLPLFGITPSYRAMPLIGLVGFALSIWVASLIFAWLLHLGRGSVLIVAVFHAWFDIVTTSPLGPGALPTTMGAAVTIVGLVVLRRMLRQPPAPREAADGAPRRRPSPE</sequence>
<dbReference type="Proteomes" id="UP000199113">
    <property type="component" value="Unassembled WGS sequence"/>
</dbReference>
<dbReference type="OrthoDB" id="3693644at2"/>
<feature type="domain" description="CAAX prenyl protease 2/Lysostaphin resistance protein A-like" evidence="2">
    <location>
        <begin position="151"/>
        <end position="253"/>
    </location>
</feature>
<feature type="transmembrane region" description="Helical" evidence="1">
    <location>
        <begin position="104"/>
        <end position="125"/>
    </location>
</feature>
<dbReference type="GO" id="GO:0008237">
    <property type="term" value="F:metallopeptidase activity"/>
    <property type="evidence" value="ECO:0007669"/>
    <property type="project" value="UniProtKB-KW"/>
</dbReference>
<dbReference type="PANTHER" id="PTHR35797">
    <property type="entry name" value="PROTEASE-RELATED"/>
    <property type="match status" value="1"/>
</dbReference>
<dbReference type="PANTHER" id="PTHR35797:SF1">
    <property type="entry name" value="PROTEASE"/>
    <property type="match status" value="1"/>
</dbReference>
<dbReference type="GO" id="GO:0004175">
    <property type="term" value="F:endopeptidase activity"/>
    <property type="evidence" value="ECO:0007669"/>
    <property type="project" value="UniProtKB-ARBA"/>
</dbReference>
<evidence type="ECO:0000259" key="2">
    <source>
        <dbReference type="Pfam" id="PF02517"/>
    </source>
</evidence>
<dbReference type="InterPro" id="IPR003675">
    <property type="entry name" value="Rce1/LyrA-like_dom"/>
</dbReference>
<keyword evidence="1" id="KW-0812">Transmembrane</keyword>
<dbReference type="GO" id="GO:0080120">
    <property type="term" value="P:CAAX-box protein maturation"/>
    <property type="evidence" value="ECO:0007669"/>
    <property type="project" value="UniProtKB-ARBA"/>
</dbReference>
<proteinExistence type="predicted"/>
<feature type="transmembrane region" description="Helical" evidence="1">
    <location>
        <begin position="183"/>
        <end position="204"/>
    </location>
</feature>
<dbReference type="EMBL" id="PJBV01000016">
    <property type="protein sequence ID" value="PKH40909.1"/>
    <property type="molecule type" value="Genomic_DNA"/>
</dbReference>
<evidence type="ECO:0000313" key="4">
    <source>
        <dbReference type="EMBL" id="SFB41926.1"/>
    </source>
</evidence>